<gene>
    <name evidence="4" type="ORF">B0H17DRAFT_1216669</name>
</gene>
<evidence type="ECO:0000256" key="1">
    <source>
        <dbReference type="SAM" id="MobiDB-lite"/>
    </source>
</evidence>
<dbReference type="AlphaFoldDB" id="A0AAD7C661"/>
<comment type="caution">
    <text evidence="4">The sequence shown here is derived from an EMBL/GenBank/DDBJ whole genome shotgun (WGS) entry which is preliminary data.</text>
</comment>
<keyword evidence="2" id="KW-1133">Transmembrane helix</keyword>
<evidence type="ECO:0000256" key="2">
    <source>
        <dbReference type="SAM" id="Phobius"/>
    </source>
</evidence>
<organism evidence="4 5">
    <name type="scientific">Mycena rosella</name>
    <name type="common">Pink bonnet</name>
    <name type="synonym">Agaricus rosellus</name>
    <dbReference type="NCBI Taxonomy" id="1033263"/>
    <lineage>
        <taxon>Eukaryota</taxon>
        <taxon>Fungi</taxon>
        <taxon>Dikarya</taxon>
        <taxon>Basidiomycota</taxon>
        <taxon>Agaricomycotina</taxon>
        <taxon>Agaricomycetes</taxon>
        <taxon>Agaricomycetidae</taxon>
        <taxon>Agaricales</taxon>
        <taxon>Marasmiineae</taxon>
        <taxon>Mycenaceae</taxon>
        <taxon>Mycena</taxon>
    </lineage>
</organism>
<keyword evidence="2" id="KW-0472">Membrane</keyword>
<keyword evidence="5" id="KW-1185">Reference proteome</keyword>
<evidence type="ECO:0000313" key="4">
    <source>
        <dbReference type="EMBL" id="KAJ7640183.1"/>
    </source>
</evidence>
<feature type="transmembrane region" description="Helical" evidence="2">
    <location>
        <begin position="57"/>
        <end position="74"/>
    </location>
</feature>
<protein>
    <recommendedName>
        <fullName evidence="3">DUF6535 domain-containing protein</fullName>
    </recommendedName>
</protein>
<feature type="compositionally biased region" description="Basic and acidic residues" evidence="1">
    <location>
        <begin position="10"/>
        <end position="22"/>
    </location>
</feature>
<feature type="transmembrane region" description="Helical" evidence="2">
    <location>
        <begin position="214"/>
        <end position="236"/>
    </location>
</feature>
<dbReference type="Pfam" id="PF20153">
    <property type="entry name" value="DUF6535"/>
    <property type="match status" value="1"/>
</dbReference>
<dbReference type="Proteomes" id="UP001221757">
    <property type="component" value="Unassembled WGS sequence"/>
</dbReference>
<sequence length="865" mass="97010">MSTSTTPTDSAKRTISDTYRPDDADESAGAKLWAVYISEAEKYDKALVESWKSDMEGLLIFAGLFSASLTAFIIESYKSLSQDQGEITIALLAQISRQLDARANAPAADIGALTSFSPTASSLACNVFWFLSLGFSLTCALLATLVEQWARDFIQKTEMHPSPIIRARIFSYLYFGLQRFGMHAMVAFLPLLLHASLFLFFAGLVAFLQPINTLLMLIAALLLGFISAAYTFLTVLPTFESDSPCRTPLSNMAWSLAQHFRAPLNPPDEESAAGPDSSHIPSKNTITMVEAMMYDATQQSQERDKRDARALIWTVESLTDNNELEPFVEALPDLIMGRRTYEGIINTLLETPAIRLVCRIESLLRSCDSGLLAPEVETRRRISCIKAFWSIADFVVSQASTRQFFPLFDHHILECHDSSTVTRHSISAYAVIRWCDFCAVSGVVGNAKSVLGPVVNTPELQNPRALLKLVQDQANRRGYTEFGGDLSGVLGATDGPSWLHEVRDLLASFDNYSYDVLLEYFRNSAALDEMPYEFEATRMRIQPIGVQPNAVVRMKLKNTFTSIIDAHARRLGDFAAIHPIDIMFETVLSLLQESPESVDNALSSAVIVYFRYRIGHYHRRSLRQCTPEFIGDLLTKHLRERPHNTQLPVTDQMWCSCLYPDPPLASFRELTIAAIGQVPRLPTSACVISVLKSHILMRSAHLKPEQLDPLMNRFEIPPSSSGDTLERWQQGHFAILLEFLQHYSSISVLTRWLNNLTVETFEYMAQLCSWTCIPPPLQRRFATLLLDMVNPPSIVVHASMIRTIIYWKHLSSRNFDDPTARSKIREALTIYRGTVLGHDEPSLRLLRAIEIQLSELHSILPGTGV</sequence>
<proteinExistence type="predicted"/>
<feature type="transmembrane region" description="Helical" evidence="2">
    <location>
        <begin position="127"/>
        <end position="146"/>
    </location>
</feature>
<accession>A0AAD7C661</accession>
<feature type="transmembrane region" description="Helical" evidence="2">
    <location>
        <begin position="186"/>
        <end position="208"/>
    </location>
</feature>
<evidence type="ECO:0000259" key="3">
    <source>
        <dbReference type="Pfam" id="PF20153"/>
    </source>
</evidence>
<keyword evidence="2" id="KW-0812">Transmembrane</keyword>
<dbReference type="InterPro" id="IPR045338">
    <property type="entry name" value="DUF6535"/>
</dbReference>
<name>A0AAD7C661_MYCRO</name>
<feature type="region of interest" description="Disordered" evidence="1">
    <location>
        <begin position="1"/>
        <end position="24"/>
    </location>
</feature>
<reference evidence="4" key="1">
    <citation type="submission" date="2023-03" db="EMBL/GenBank/DDBJ databases">
        <title>Massive genome expansion in bonnet fungi (Mycena s.s.) driven by repeated elements and novel gene families across ecological guilds.</title>
        <authorList>
            <consortium name="Lawrence Berkeley National Laboratory"/>
            <person name="Harder C.B."/>
            <person name="Miyauchi S."/>
            <person name="Viragh M."/>
            <person name="Kuo A."/>
            <person name="Thoen E."/>
            <person name="Andreopoulos B."/>
            <person name="Lu D."/>
            <person name="Skrede I."/>
            <person name="Drula E."/>
            <person name="Henrissat B."/>
            <person name="Morin E."/>
            <person name="Kohler A."/>
            <person name="Barry K."/>
            <person name="LaButti K."/>
            <person name="Morin E."/>
            <person name="Salamov A."/>
            <person name="Lipzen A."/>
            <person name="Mereny Z."/>
            <person name="Hegedus B."/>
            <person name="Baldrian P."/>
            <person name="Stursova M."/>
            <person name="Weitz H."/>
            <person name="Taylor A."/>
            <person name="Grigoriev I.V."/>
            <person name="Nagy L.G."/>
            <person name="Martin F."/>
            <person name="Kauserud H."/>
        </authorList>
    </citation>
    <scope>NUCLEOTIDE SEQUENCE</scope>
    <source>
        <strain evidence="4">CBHHK067</strain>
    </source>
</reference>
<feature type="domain" description="DUF6535" evidence="3">
    <location>
        <begin position="33"/>
        <end position="209"/>
    </location>
</feature>
<dbReference type="EMBL" id="JARKIE010000433">
    <property type="protein sequence ID" value="KAJ7640183.1"/>
    <property type="molecule type" value="Genomic_DNA"/>
</dbReference>
<evidence type="ECO:0000313" key="5">
    <source>
        <dbReference type="Proteomes" id="UP001221757"/>
    </source>
</evidence>